<gene>
    <name evidence="2" type="ORF">I5Q82_07865</name>
</gene>
<organism evidence="2 3">
    <name type="scientific">Acutalibacter muris</name>
    <dbReference type="NCBI Taxonomy" id="1796620"/>
    <lineage>
        <taxon>Bacteria</taxon>
        <taxon>Bacillati</taxon>
        <taxon>Bacillota</taxon>
        <taxon>Clostridia</taxon>
        <taxon>Eubacteriales</taxon>
        <taxon>Acutalibacteraceae</taxon>
        <taxon>Acutalibacter</taxon>
    </lineage>
</organism>
<dbReference type="EMBL" id="CP065321">
    <property type="protein sequence ID" value="QQR31565.1"/>
    <property type="molecule type" value="Genomic_DNA"/>
</dbReference>
<dbReference type="Proteomes" id="UP000596035">
    <property type="component" value="Chromosome"/>
</dbReference>
<evidence type="ECO:0000259" key="1">
    <source>
        <dbReference type="Pfam" id="PF13936"/>
    </source>
</evidence>
<dbReference type="InterPro" id="IPR025246">
    <property type="entry name" value="IS30-like_HTH"/>
</dbReference>
<proteinExistence type="predicted"/>
<accession>A0AA92QXU2</accession>
<protein>
    <submittedName>
        <fullName evidence="2">Helix-turn-helix domain-containing protein</fullName>
    </submittedName>
</protein>
<dbReference type="SUPFAM" id="SSF46689">
    <property type="entry name" value="Homeodomain-like"/>
    <property type="match status" value="1"/>
</dbReference>
<dbReference type="RefSeq" id="WP_066538186.1">
    <property type="nucleotide sequence ID" value="NZ_CP021422.1"/>
</dbReference>
<dbReference type="Pfam" id="PF13936">
    <property type="entry name" value="HTH_38"/>
    <property type="match status" value="1"/>
</dbReference>
<sequence length="104" mass="11806">MAGKYKYLTFEDRQKIEVWHARGDRPLEIAARLGVHTATIYNELKRGYVGELDGRQREIYKAERAQATVQEHFKRRGRTAATAGKSACDLAHCLQSLTASKSVR</sequence>
<name>A0AA92QXU2_9FIRM</name>
<feature type="domain" description="Transposase IS30-like HTH" evidence="1">
    <location>
        <begin position="4"/>
        <end position="47"/>
    </location>
</feature>
<evidence type="ECO:0000313" key="2">
    <source>
        <dbReference type="EMBL" id="QQR31565.1"/>
    </source>
</evidence>
<evidence type="ECO:0000313" key="3">
    <source>
        <dbReference type="Proteomes" id="UP000596035"/>
    </source>
</evidence>
<dbReference type="InterPro" id="IPR009057">
    <property type="entry name" value="Homeodomain-like_sf"/>
</dbReference>
<dbReference type="AlphaFoldDB" id="A0AA92QXU2"/>
<reference evidence="2 3" key="1">
    <citation type="submission" date="2020-11" db="EMBL/GenBank/DDBJ databases">
        <title>Closed and high quality bacterial genomes of the OMM12 community.</title>
        <authorList>
            <person name="Marbouty M."/>
            <person name="Lamy-Besnier Q."/>
            <person name="Debarbieux L."/>
            <person name="Koszul R."/>
        </authorList>
    </citation>
    <scope>NUCLEOTIDE SEQUENCE [LARGE SCALE GENOMIC DNA]</scope>
    <source>
        <strain evidence="2 3">KB18</strain>
    </source>
</reference>